<dbReference type="SUPFAM" id="SSF50965">
    <property type="entry name" value="Galactose oxidase, central domain"/>
    <property type="match status" value="1"/>
</dbReference>
<dbReference type="EMBL" id="CAJZBQ010000053">
    <property type="protein sequence ID" value="CAG9331589.1"/>
    <property type="molecule type" value="Genomic_DNA"/>
</dbReference>
<name>A0AAU9K7G8_9CILI</name>
<dbReference type="InterPro" id="IPR011043">
    <property type="entry name" value="Gal_Oxase/kelch_b-propeller"/>
</dbReference>
<dbReference type="Pfam" id="PF01344">
    <property type="entry name" value="Kelch_1"/>
    <property type="match status" value="1"/>
</dbReference>
<accession>A0AAU9K7G8</accession>
<keyword evidence="2" id="KW-1185">Reference proteome</keyword>
<gene>
    <name evidence="1" type="ORF">BSTOLATCC_MIC53656</name>
</gene>
<dbReference type="AlphaFoldDB" id="A0AAU9K7G8"/>
<proteinExistence type="predicted"/>
<sequence>MQSLNKIIDNFYMDLKRQSHMNLLNSAIDSTECESNQAQSQNPINQLLTLQELKIKKSAILKKTNNDPETEREFRRIVSMYLNQNSGYDPTLRRAYQEYLNAYHQLVSLYVIQDYSHVCTYFYVYDTEYEEEKEKVLTIYDKLNCWACIAKLPNGELFCFGQDNPFCGLAVIVNSDFIARDLPPGTPCFNSSAIYSNGSVYCFGGQDDNFQFMTLSERFDLEKNIWLKLAQLPEACVNCTSVAFNGNILISGAINVNIFVYSIEIDSFSIIPYDFSNNKKKILINAGERLFLIECEKGAMYESEVWDHYIWKRIGDSMISLNPYQVSCSYNKGGIYISTQYYDMWDYYMFDLDRKSLIKLHNLSWVDDYGTTNSFNT</sequence>
<evidence type="ECO:0008006" key="3">
    <source>
        <dbReference type="Google" id="ProtNLM"/>
    </source>
</evidence>
<reference evidence="1" key="1">
    <citation type="submission" date="2021-09" db="EMBL/GenBank/DDBJ databases">
        <authorList>
            <consortium name="AG Swart"/>
            <person name="Singh M."/>
            <person name="Singh A."/>
            <person name="Seah K."/>
            <person name="Emmerich C."/>
        </authorList>
    </citation>
    <scope>NUCLEOTIDE SEQUENCE</scope>
    <source>
        <strain evidence="1">ATCC30299</strain>
    </source>
</reference>
<comment type="caution">
    <text evidence="1">The sequence shown here is derived from an EMBL/GenBank/DDBJ whole genome shotgun (WGS) entry which is preliminary data.</text>
</comment>
<dbReference type="Gene3D" id="2.120.10.80">
    <property type="entry name" value="Kelch-type beta propeller"/>
    <property type="match status" value="1"/>
</dbReference>
<evidence type="ECO:0000313" key="2">
    <source>
        <dbReference type="Proteomes" id="UP001162131"/>
    </source>
</evidence>
<evidence type="ECO:0000313" key="1">
    <source>
        <dbReference type="EMBL" id="CAG9331589.1"/>
    </source>
</evidence>
<dbReference type="InterPro" id="IPR015915">
    <property type="entry name" value="Kelch-typ_b-propeller"/>
</dbReference>
<organism evidence="1 2">
    <name type="scientific">Blepharisma stoltei</name>
    <dbReference type="NCBI Taxonomy" id="1481888"/>
    <lineage>
        <taxon>Eukaryota</taxon>
        <taxon>Sar</taxon>
        <taxon>Alveolata</taxon>
        <taxon>Ciliophora</taxon>
        <taxon>Postciliodesmatophora</taxon>
        <taxon>Heterotrichea</taxon>
        <taxon>Heterotrichida</taxon>
        <taxon>Blepharismidae</taxon>
        <taxon>Blepharisma</taxon>
    </lineage>
</organism>
<protein>
    <recommendedName>
        <fullName evidence="3">Kelch motif family protein</fullName>
    </recommendedName>
</protein>
<dbReference type="InterPro" id="IPR006652">
    <property type="entry name" value="Kelch_1"/>
</dbReference>
<dbReference type="Proteomes" id="UP001162131">
    <property type="component" value="Unassembled WGS sequence"/>
</dbReference>